<evidence type="ECO:0000256" key="5">
    <source>
        <dbReference type="SAM" id="Phobius"/>
    </source>
</evidence>
<dbReference type="InterPro" id="IPR007568">
    <property type="entry name" value="RTA1"/>
</dbReference>
<sequence>MPEKVRDFYKYEPNIPAAVIFAVCFAVASGYHIWLMAKKRAWFLIPFIIGGIFEAIGYLGRVVSAKNQQSLGPYIIQTLFLLIAPALFAASIYMILGRIILLTDGERYAILRRTWLTKIFVFGDIACFLIQSLGGSIMASNTNDIKKTKRGQDIILVGLWVQIAIFGFFILVAALFQFRARTHFKTLDPAITWKKHLVVLYATSFLILIRSLFRVIEYIQGHNGYLLRHEVFLFLFDACLMLATMVCMAVVHPGDIAPMLKAKGNTGGGQFVEMHNGDESHGNAHAPRAYV</sequence>
<dbReference type="PANTHER" id="PTHR31465:SF1">
    <property type="entry name" value="PROTEIN RTA1-RELATED"/>
    <property type="match status" value="1"/>
</dbReference>
<reference evidence="6" key="1">
    <citation type="journal article" date="2020" name="Stud. Mycol.">
        <title>101 Dothideomycetes genomes: a test case for predicting lifestyles and emergence of pathogens.</title>
        <authorList>
            <person name="Haridas S."/>
            <person name="Albert R."/>
            <person name="Binder M."/>
            <person name="Bloem J."/>
            <person name="Labutti K."/>
            <person name="Salamov A."/>
            <person name="Andreopoulos B."/>
            <person name="Baker S."/>
            <person name="Barry K."/>
            <person name="Bills G."/>
            <person name="Bluhm B."/>
            <person name="Cannon C."/>
            <person name="Castanera R."/>
            <person name="Culley D."/>
            <person name="Daum C."/>
            <person name="Ezra D."/>
            <person name="Gonzalez J."/>
            <person name="Henrissat B."/>
            <person name="Kuo A."/>
            <person name="Liang C."/>
            <person name="Lipzen A."/>
            <person name="Lutzoni F."/>
            <person name="Magnuson J."/>
            <person name="Mondo S."/>
            <person name="Nolan M."/>
            <person name="Ohm R."/>
            <person name="Pangilinan J."/>
            <person name="Park H.-J."/>
            <person name="Ramirez L."/>
            <person name="Alfaro M."/>
            <person name="Sun H."/>
            <person name="Tritt A."/>
            <person name="Yoshinaga Y."/>
            <person name="Zwiers L.-H."/>
            <person name="Turgeon B."/>
            <person name="Goodwin S."/>
            <person name="Spatafora J."/>
            <person name="Crous P."/>
            <person name="Grigoriev I."/>
        </authorList>
    </citation>
    <scope>NUCLEOTIDE SEQUENCE</scope>
    <source>
        <strain evidence="6">CBS 123094</strain>
    </source>
</reference>
<keyword evidence="3 5" id="KW-1133">Transmembrane helix</keyword>
<dbReference type="Pfam" id="PF04479">
    <property type="entry name" value="RTA1"/>
    <property type="match status" value="1"/>
</dbReference>
<feature type="transmembrane region" description="Helical" evidence="5">
    <location>
        <begin position="15"/>
        <end position="34"/>
    </location>
</feature>
<evidence type="ECO:0000256" key="4">
    <source>
        <dbReference type="ARBA" id="ARBA00023136"/>
    </source>
</evidence>
<accession>A0A6A5X060</accession>
<dbReference type="GO" id="GO:0016020">
    <property type="term" value="C:membrane"/>
    <property type="evidence" value="ECO:0007669"/>
    <property type="project" value="UniProtKB-SubCell"/>
</dbReference>
<proteinExistence type="predicted"/>
<evidence type="ECO:0000313" key="7">
    <source>
        <dbReference type="Proteomes" id="UP000799779"/>
    </source>
</evidence>
<evidence type="ECO:0000256" key="1">
    <source>
        <dbReference type="ARBA" id="ARBA00004141"/>
    </source>
</evidence>
<evidence type="ECO:0000256" key="3">
    <source>
        <dbReference type="ARBA" id="ARBA00022989"/>
    </source>
</evidence>
<evidence type="ECO:0000313" key="6">
    <source>
        <dbReference type="EMBL" id="KAF2003216.1"/>
    </source>
</evidence>
<dbReference type="EMBL" id="ML977573">
    <property type="protein sequence ID" value="KAF2003216.1"/>
    <property type="molecule type" value="Genomic_DNA"/>
</dbReference>
<dbReference type="OrthoDB" id="3358017at2759"/>
<dbReference type="AlphaFoldDB" id="A0A6A5X060"/>
<name>A0A6A5X060_9PLEO</name>
<dbReference type="PANTHER" id="PTHR31465">
    <property type="entry name" value="PROTEIN RTA1-RELATED"/>
    <property type="match status" value="1"/>
</dbReference>
<feature type="transmembrane region" description="Helical" evidence="5">
    <location>
        <begin position="154"/>
        <end position="176"/>
    </location>
</feature>
<feature type="transmembrane region" description="Helical" evidence="5">
    <location>
        <begin position="79"/>
        <end position="103"/>
    </location>
</feature>
<organism evidence="6 7">
    <name type="scientific">Amniculicola lignicola CBS 123094</name>
    <dbReference type="NCBI Taxonomy" id="1392246"/>
    <lineage>
        <taxon>Eukaryota</taxon>
        <taxon>Fungi</taxon>
        <taxon>Dikarya</taxon>
        <taxon>Ascomycota</taxon>
        <taxon>Pezizomycotina</taxon>
        <taxon>Dothideomycetes</taxon>
        <taxon>Pleosporomycetidae</taxon>
        <taxon>Pleosporales</taxon>
        <taxon>Amniculicolaceae</taxon>
        <taxon>Amniculicola</taxon>
    </lineage>
</organism>
<keyword evidence="2 5" id="KW-0812">Transmembrane</keyword>
<feature type="transmembrane region" description="Helical" evidence="5">
    <location>
        <begin position="197"/>
        <end position="219"/>
    </location>
</feature>
<evidence type="ECO:0000256" key="2">
    <source>
        <dbReference type="ARBA" id="ARBA00022692"/>
    </source>
</evidence>
<dbReference type="Proteomes" id="UP000799779">
    <property type="component" value="Unassembled WGS sequence"/>
</dbReference>
<feature type="transmembrane region" description="Helical" evidence="5">
    <location>
        <begin position="231"/>
        <end position="251"/>
    </location>
</feature>
<feature type="transmembrane region" description="Helical" evidence="5">
    <location>
        <begin position="115"/>
        <end position="134"/>
    </location>
</feature>
<feature type="transmembrane region" description="Helical" evidence="5">
    <location>
        <begin position="41"/>
        <end position="59"/>
    </location>
</feature>
<comment type="subcellular location">
    <subcellularLocation>
        <location evidence="1">Membrane</location>
        <topology evidence="1">Multi-pass membrane protein</topology>
    </subcellularLocation>
</comment>
<keyword evidence="7" id="KW-1185">Reference proteome</keyword>
<protein>
    <submittedName>
        <fullName evidence="6">RTA1-domain-containing protein</fullName>
    </submittedName>
</protein>
<gene>
    <name evidence="6" type="ORF">P154DRAFT_460933</name>
</gene>
<keyword evidence="4 5" id="KW-0472">Membrane</keyword>